<dbReference type="GO" id="GO:0006631">
    <property type="term" value="P:fatty acid metabolic process"/>
    <property type="evidence" value="ECO:0007669"/>
    <property type="project" value="UniProtKB-KW"/>
</dbReference>
<dbReference type="CDD" id="cd12119">
    <property type="entry name" value="ttLC_FACS_AlkK_like"/>
    <property type="match status" value="1"/>
</dbReference>
<keyword evidence="3" id="KW-0276">Fatty acid metabolism</keyword>
<dbReference type="PANTHER" id="PTHR43859">
    <property type="entry name" value="ACYL-ACTIVATING ENZYME"/>
    <property type="match status" value="1"/>
</dbReference>
<dbReference type="EMBL" id="SEWE01000021">
    <property type="protein sequence ID" value="RYU79126.1"/>
    <property type="molecule type" value="Genomic_DNA"/>
</dbReference>
<accession>A0A4Q5LAQ3</accession>
<dbReference type="InterPro" id="IPR025110">
    <property type="entry name" value="AMP-bd_C"/>
</dbReference>
<evidence type="ECO:0000256" key="4">
    <source>
        <dbReference type="ARBA" id="ARBA00023098"/>
    </source>
</evidence>
<dbReference type="SUPFAM" id="SSF56801">
    <property type="entry name" value="Acetyl-CoA synthetase-like"/>
    <property type="match status" value="1"/>
</dbReference>
<dbReference type="InterPro" id="IPR045851">
    <property type="entry name" value="AMP-bd_C_sf"/>
</dbReference>
<keyword evidence="4" id="KW-0443">Lipid metabolism</keyword>
<sequence length="549" mass="60655">MLGLMMNEPLRIAGLIEHAAKWHGDTEIVSRLTEGGIHRYTYQQAHQRAKQLANALTALGVQNGDRIGTLAWNNHRHFELYYGISGLGAVCHTINPRLFAEQLVYIINHAEDRLVFFDLTFLPLVEKLAPLCPKVETWVLLTDRAHMPDPQDATSPAHPDLRCYEDLLAAHSADFEWPTFDEDTASSLCYTSGTTDQPKGVLYSHRSTLLHSYAAGLPDCFNCAATDVILPVVPMFHVNAWGIPYLAPMIGCKLVLPGPGLDAASLFELFENERVTFSAGVPTIWFGLLTFMREKKARFSTLHKMIVGGASCPPALLRAFDEELGVQIRHAWGMSETSPLGTVNTLKPNQLHLSPDEQFAVGTKQGRAIFGIDLKIVDGDDRELPHDGVAFGDLLVRGPFVAGAYYNSDNRSQFTADGWFRTGDVATIDAEGFMNITDRSKDVIKSGGEWISSIDLENLAVAHPAVAEAAVIGVPHPKWSERPLLVVVRKPDAEVSSEELLAFFEGKVARWWTPEAVEFVDQLPHTATGKLLKTRLRQDFAGYEFPAST</sequence>
<gene>
    <name evidence="7" type="ORF">EWM57_11365</name>
</gene>
<dbReference type="Gene3D" id="3.40.50.12780">
    <property type="entry name" value="N-terminal domain of ligase-like"/>
    <property type="match status" value="1"/>
</dbReference>
<dbReference type="OrthoDB" id="9778383at2"/>
<comment type="similarity">
    <text evidence="1">Belongs to the ATP-dependent AMP-binding enzyme family.</text>
</comment>
<evidence type="ECO:0000256" key="1">
    <source>
        <dbReference type="ARBA" id="ARBA00006432"/>
    </source>
</evidence>
<dbReference type="NCBIfam" id="NF004837">
    <property type="entry name" value="PRK06187.1"/>
    <property type="match status" value="1"/>
</dbReference>
<dbReference type="NCBIfam" id="NF004674">
    <property type="entry name" value="PRK06018.1"/>
    <property type="match status" value="1"/>
</dbReference>
<dbReference type="Pfam" id="PF00501">
    <property type="entry name" value="AMP-binding"/>
    <property type="match status" value="1"/>
</dbReference>
<evidence type="ECO:0000313" key="7">
    <source>
        <dbReference type="EMBL" id="RYU79126.1"/>
    </source>
</evidence>
<evidence type="ECO:0000313" key="8">
    <source>
        <dbReference type="Proteomes" id="UP000294155"/>
    </source>
</evidence>
<dbReference type="Proteomes" id="UP000294155">
    <property type="component" value="Unassembled WGS sequence"/>
</dbReference>
<evidence type="ECO:0000256" key="3">
    <source>
        <dbReference type="ARBA" id="ARBA00022832"/>
    </source>
</evidence>
<dbReference type="NCBIfam" id="NF005426">
    <property type="entry name" value="PRK07008.1"/>
    <property type="match status" value="1"/>
</dbReference>
<dbReference type="InterPro" id="IPR000873">
    <property type="entry name" value="AMP-dep_synth/lig_dom"/>
</dbReference>
<reference evidence="7 8" key="1">
    <citation type="submission" date="2019-02" db="EMBL/GenBank/DDBJ databases">
        <title>Bacterial novel species isolated from soil.</title>
        <authorList>
            <person name="Jung H.-Y."/>
        </authorList>
    </citation>
    <scope>NUCLEOTIDE SEQUENCE [LARGE SCALE GENOMIC DNA]</scope>
    <source>
        <strain evidence="7 8">1-3-3-3</strain>
    </source>
</reference>
<comment type="caution">
    <text evidence="7">The sequence shown here is derived from an EMBL/GenBank/DDBJ whole genome shotgun (WGS) entry which is preliminary data.</text>
</comment>
<dbReference type="Pfam" id="PF13193">
    <property type="entry name" value="AMP-binding_C"/>
    <property type="match status" value="1"/>
</dbReference>
<dbReference type="Gene3D" id="3.30.300.30">
    <property type="match status" value="1"/>
</dbReference>
<feature type="domain" description="AMP-binding enzyme C-terminal" evidence="6">
    <location>
        <begin position="456"/>
        <end position="530"/>
    </location>
</feature>
<evidence type="ECO:0000259" key="6">
    <source>
        <dbReference type="Pfam" id="PF13193"/>
    </source>
</evidence>
<keyword evidence="8" id="KW-1185">Reference proteome</keyword>
<dbReference type="GO" id="GO:0016874">
    <property type="term" value="F:ligase activity"/>
    <property type="evidence" value="ECO:0007669"/>
    <property type="project" value="UniProtKB-KW"/>
</dbReference>
<name>A0A4Q5LAQ3_9BACT</name>
<keyword evidence="2 7" id="KW-0436">Ligase</keyword>
<dbReference type="FunFam" id="3.30.300.30:FF:000008">
    <property type="entry name" value="2,3-dihydroxybenzoate-AMP ligase"/>
    <property type="match status" value="1"/>
</dbReference>
<dbReference type="AlphaFoldDB" id="A0A4Q5LAQ3"/>
<evidence type="ECO:0000259" key="5">
    <source>
        <dbReference type="Pfam" id="PF00501"/>
    </source>
</evidence>
<dbReference type="InterPro" id="IPR042099">
    <property type="entry name" value="ANL_N_sf"/>
</dbReference>
<dbReference type="PANTHER" id="PTHR43859:SF4">
    <property type="entry name" value="BUTANOATE--COA LIGASE AAE1-RELATED"/>
    <property type="match status" value="1"/>
</dbReference>
<feature type="domain" description="AMP-dependent synthetase/ligase" evidence="5">
    <location>
        <begin position="17"/>
        <end position="406"/>
    </location>
</feature>
<evidence type="ECO:0000256" key="2">
    <source>
        <dbReference type="ARBA" id="ARBA00022598"/>
    </source>
</evidence>
<protein>
    <submittedName>
        <fullName evidence="7">Long-chain-fatty-acid--CoA ligase</fullName>
    </submittedName>
</protein>
<organism evidence="7 8">
    <name type="scientific">Hymenobacter persicinus</name>
    <dbReference type="NCBI Taxonomy" id="2025506"/>
    <lineage>
        <taxon>Bacteria</taxon>
        <taxon>Pseudomonadati</taxon>
        <taxon>Bacteroidota</taxon>
        <taxon>Cytophagia</taxon>
        <taxon>Cytophagales</taxon>
        <taxon>Hymenobacteraceae</taxon>
        <taxon>Hymenobacter</taxon>
    </lineage>
</organism>
<dbReference type="RefSeq" id="WP_129921268.1">
    <property type="nucleotide sequence ID" value="NZ_SEWE01000021.1"/>
</dbReference>
<proteinExistence type="inferred from homology"/>